<dbReference type="InterPro" id="IPR038084">
    <property type="entry name" value="PduO/GlcC-like_sf"/>
</dbReference>
<gene>
    <name evidence="1" type="ORF">MNBD_GAMMA22-1073</name>
</gene>
<dbReference type="AlphaFoldDB" id="A0A3B1B4K5"/>
<dbReference type="SUPFAM" id="SSF143744">
    <property type="entry name" value="GlcG-like"/>
    <property type="match status" value="1"/>
</dbReference>
<protein>
    <recommendedName>
        <fullName evidence="2">Heme-binding protein</fullName>
    </recommendedName>
</protein>
<dbReference type="InterPro" id="IPR052517">
    <property type="entry name" value="GlcG_carb_metab_protein"/>
</dbReference>
<reference evidence="1" key="1">
    <citation type="submission" date="2018-06" db="EMBL/GenBank/DDBJ databases">
        <authorList>
            <person name="Zhirakovskaya E."/>
        </authorList>
    </citation>
    <scope>NUCLEOTIDE SEQUENCE</scope>
</reference>
<dbReference type="InterPro" id="IPR005624">
    <property type="entry name" value="PduO/GlcC-like"/>
</dbReference>
<sequence>MNKTKFLNLILALAIGVVSATVQAASTIKISDLPKPKANNSVSPNNQQSAPEMNVLYKTHNLTPQAALVVAQAAMKNCRDSGYQVSVVVVDRGGVMQVLLRDRLAGIKTPEIATLKAKTALSFKSSTSVLAEAVLENKSLEAVTDVPGVLFLGGGITITAAGTIIGAIGVSGAPDAKFDERCAIIGLKPIAGMLEFAE</sequence>
<proteinExistence type="predicted"/>
<dbReference type="Gene3D" id="3.30.450.150">
    <property type="entry name" value="Haem-degrading domain"/>
    <property type="match status" value="1"/>
</dbReference>
<dbReference type="PANTHER" id="PTHR34309:SF10">
    <property type="entry name" value="SLR1406 PROTEIN"/>
    <property type="match status" value="1"/>
</dbReference>
<dbReference type="Pfam" id="PF03928">
    <property type="entry name" value="HbpS-like"/>
    <property type="match status" value="1"/>
</dbReference>
<evidence type="ECO:0008006" key="2">
    <source>
        <dbReference type="Google" id="ProtNLM"/>
    </source>
</evidence>
<evidence type="ECO:0000313" key="1">
    <source>
        <dbReference type="EMBL" id="VAW99986.1"/>
    </source>
</evidence>
<dbReference type="EMBL" id="UOFS01000042">
    <property type="protein sequence ID" value="VAW99986.1"/>
    <property type="molecule type" value="Genomic_DNA"/>
</dbReference>
<dbReference type="PANTHER" id="PTHR34309">
    <property type="entry name" value="SLR1406 PROTEIN"/>
    <property type="match status" value="1"/>
</dbReference>
<organism evidence="1">
    <name type="scientific">hydrothermal vent metagenome</name>
    <dbReference type="NCBI Taxonomy" id="652676"/>
    <lineage>
        <taxon>unclassified sequences</taxon>
        <taxon>metagenomes</taxon>
        <taxon>ecological metagenomes</taxon>
    </lineage>
</organism>
<accession>A0A3B1B4K5</accession>
<name>A0A3B1B4K5_9ZZZZ</name>